<evidence type="ECO:0000313" key="8">
    <source>
        <dbReference type="EMBL" id="OHT11460.1"/>
    </source>
</evidence>
<reference evidence="8" key="1">
    <citation type="submission" date="2016-10" db="EMBL/GenBank/DDBJ databases">
        <authorList>
            <person name="Benchimol M."/>
            <person name="Almeida L.G."/>
            <person name="Vasconcelos A.T."/>
            <person name="Perreira-Neves A."/>
            <person name="Rosa I.A."/>
            <person name="Tasca T."/>
            <person name="Bogo M.R."/>
            <person name="de Souza W."/>
        </authorList>
    </citation>
    <scope>NUCLEOTIDE SEQUENCE [LARGE SCALE GENOMIC DNA]</scope>
    <source>
        <strain evidence="8">K</strain>
    </source>
</reference>
<keyword evidence="3" id="KW-0547">Nucleotide-binding</keyword>
<evidence type="ECO:0000256" key="4">
    <source>
        <dbReference type="ARBA" id="ARBA00022777"/>
    </source>
</evidence>
<dbReference type="Pfam" id="PF00069">
    <property type="entry name" value="Pkinase"/>
    <property type="match status" value="1"/>
</dbReference>
<sequence>MIKGEQYTTESDYWSAGVLLYAMVFSELPFEDSNTQRLLQKIIYSEPSFPVFISPQLRDLLNRMLTKEPSSRITLKKIKEHPWFSQASYAQLTEKILKSQKWRVSAMNALDDPVDRSIIQKMTEYGYECQSLVSSILSGEINHLTAVYRMLKKDKITDMMEEISFINQRIKIHEPKTPRFKPIPPPIPMNAKLRALRQRVNYEDSKNVDLKENAYEKIANSANLKLQPPPLPVQPTLLQSVGSSRKTVKKPVVPPLQRRKRVNSFQDGQRHSIGPM</sequence>
<accession>A0A1J4KNT4</accession>
<dbReference type="InterPro" id="IPR011009">
    <property type="entry name" value="Kinase-like_dom_sf"/>
</dbReference>
<dbReference type="Gene3D" id="1.10.510.10">
    <property type="entry name" value="Transferase(Phosphotransferase) domain 1"/>
    <property type="match status" value="1"/>
</dbReference>
<evidence type="ECO:0000313" key="9">
    <source>
        <dbReference type="Proteomes" id="UP000179807"/>
    </source>
</evidence>
<dbReference type="GeneID" id="94835285"/>
<evidence type="ECO:0000256" key="2">
    <source>
        <dbReference type="ARBA" id="ARBA00022679"/>
    </source>
</evidence>
<dbReference type="GO" id="GO:0005524">
    <property type="term" value="F:ATP binding"/>
    <property type="evidence" value="ECO:0007669"/>
    <property type="project" value="UniProtKB-KW"/>
</dbReference>
<organism evidence="8 9">
    <name type="scientific">Tritrichomonas foetus</name>
    <dbReference type="NCBI Taxonomy" id="1144522"/>
    <lineage>
        <taxon>Eukaryota</taxon>
        <taxon>Metamonada</taxon>
        <taxon>Parabasalia</taxon>
        <taxon>Tritrichomonadida</taxon>
        <taxon>Tritrichomonadidae</taxon>
        <taxon>Tritrichomonas</taxon>
    </lineage>
</organism>
<keyword evidence="4" id="KW-0418">Kinase</keyword>
<dbReference type="EMBL" id="MLAK01000587">
    <property type="protein sequence ID" value="OHT11460.1"/>
    <property type="molecule type" value="Genomic_DNA"/>
</dbReference>
<dbReference type="PANTHER" id="PTHR24350">
    <property type="entry name" value="SERINE/THREONINE-PROTEIN KINASE IAL-RELATED"/>
    <property type="match status" value="1"/>
</dbReference>
<proteinExistence type="predicted"/>
<dbReference type="OrthoDB" id="942095at2759"/>
<evidence type="ECO:0000256" key="1">
    <source>
        <dbReference type="ARBA" id="ARBA00022527"/>
    </source>
</evidence>
<name>A0A1J4KNT4_9EUKA</name>
<feature type="domain" description="Protein kinase" evidence="7">
    <location>
        <begin position="1"/>
        <end position="84"/>
    </location>
</feature>
<dbReference type="PROSITE" id="PS50011">
    <property type="entry name" value="PROTEIN_KINASE_DOM"/>
    <property type="match status" value="1"/>
</dbReference>
<dbReference type="InterPro" id="IPR030616">
    <property type="entry name" value="Aur-like"/>
</dbReference>
<evidence type="ECO:0000256" key="6">
    <source>
        <dbReference type="SAM" id="MobiDB-lite"/>
    </source>
</evidence>
<dbReference type="InterPro" id="IPR000719">
    <property type="entry name" value="Prot_kinase_dom"/>
</dbReference>
<keyword evidence="5" id="KW-0067">ATP-binding</keyword>
<dbReference type="GO" id="GO:0004674">
    <property type="term" value="F:protein serine/threonine kinase activity"/>
    <property type="evidence" value="ECO:0007669"/>
    <property type="project" value="UniProtKB-KW"/>
</dbReference>
<dbReference type="Proteomes" id="UP000179807">
    <property type="component" value="Unassembled WGS sequence"/>
</dbReference>
<comment type="caution">
    <text evidence="8">The sequence shown here is derived from an EMBL/GenBank/DDBJ whole genome shotgun (WGS) entry which is preliminary data.</text>
</comment>
<keyword evidence="9" id="KW-1185">Reference proteome</keyword>
<dbReference type="VEuPathDB" id="TrichDB:TRFO_19099"/>
<dbReference type="AlphaFoldDB" id="A0A1J4KNT4"/>
<keyword evidence="1" id="KW-0723">Serine/threonine-protein kinase</keyword>
<dbReference type="RefSeq" id="XP_068364596.1">
    <property type="nucleotide sequence ID" value="XM_068500581.1"/>
</dbReference>
<protein>
    <recommendedName>
        <fullName evidence="7">Protein kinase domain-containing protein</fullName>
    </recommendedName>
</protein>
<feature type="region of interest" description="Disordered" evidence="6">
    <location>
        <begin position="225"/>
        <end position="276"/>
    </location>
</feature>
<gene>
    <name evidence="8" type="ORF">TRFO_19099</name>
</gene>
<keyword evidence="2" id="KW-0808">Transferase</keyword>
<dbReference type="SUPFAM" id="SSF56112">
    <property type="entry name" value="Protein kinase-like (PK-like)"/>
    <property type="match status" value="1"/>
</dbReference>
<evidence type="ECO:0000256" key="5">
    <source>
        <dbReference type="ARBA" id="ARBA00022840"/>
    </source>
</evidence>
<evidence type="ECO:0000259" key="7">
    <source>
        <dbReference type="PROSITE" id="PS50011"/>
    </source>
</evidence>
<evidence type="ECO:0000256" key="3">
    <source>
        <dbReference type="ARBA" id="ARBA00022741"/>
    </source>
</evidence>